<dbReference type="Proteomes" id="UP000799424">
    <property type="component" value="Unassembled WGS sequence"/>
</dbReference>
<proteinExistence type="predicted"/>
<sequence length="151" mass="16063">MVCPGGCAFSPSVVISTGEQLLLFFSRKLPTASFLPSTPSNGDQPTTCLAAQLRHRNSGNDSHRMQGDDLGSEPQSTCGILHGGSREMGVRLSVLEVINTVVTGALFDEIGTSVSRCQTHCRHSSRSPISTIALAFVIHVHAGTSAYLYVF</sequence>
<dbReference type="AlphaFoldDB" id="A0A6A7AKA6"/>
<organism evidence="1 2">
    <name type="scientific">Ophiobolus disseminans</name>
    <dbReference type="NCBI Taxonomy" id="1469910"/>
    <lineage>
        <taxon>Eukaryota</taxon>
        <taxon>Fungi</taxon>
        <taxon>Dikarya</taxon>
        <taxon>Ascomycota</taxon>
        <taxon>Pezizomycotina</taxon>
        <taxon>Dothideomycetes</taxon>
        <taxon>Pleosporomycetidae</taxon>
        <taxon>Pleosporales</taxon>
        <taxon>Pleosporineae</taxon>
        <taxon>Phaeosphaeriaceae</taxon>
        <taxon>Ophiobolus</taxon>
    </lineage>
</organism>
<name>A0A6A7AKA6_9PLEO</name>
<protein>
    <submittedName>
        <fullName evidence="1">Uncharacterized protein</fullName>
    </submittedName>
</protein>
<dbReference type="EMBL" id="MU006216">
    <property type="protein sequence ID" value="KAF2833404.1"/>
    <property type="molecule type" value="Genomic_DNA"/>
</dbReference>
<reference evidence="1" key="1">
    <citation type="journal article" date="2020" name="Stud. Mycol.">
        <title>101 Dothideomycetes genomes: a test case for predicting lifestyles and emergence of pathogens.</title>
        <authorList>
            <person name="Haridas S."/>
            <person name="Albert R."/>
            <person name="Binder M."/>
            <person name="Bloem J."/>
            <person name="Labutti K."/>
            <person name="Salamov A."/>
            <person name="Andreopoulos B."/>
            <person name="Baker S."/>
            <person name="Barry K."/>
            <person name="Bills G."/>
            <person name="Bluhm B."/>
            <person name="Cannon C."/>
            <person name="Castanera R."/>
            <person name="Culley D."/>
            <person name="Daum C."/>
            <person name="Ezra D."/>
            <person name="Gonzalez J."/>
            <person name="Henrissat B."/>
            <person name="Kuo A."/>
            <person name="Liang C."/>
            <person name="Lipzen A."/>
            <person name="Lutzoni F."/>
            <person name="Magnuson J."/>
            <person name="Mondo S."/>
            <person name="Nolan M."/>
            <person name="Ohm R."/>
            <person name="Pangilinan J."/>
            <person name="Park H.-J."/>
            <person name="Ramirez L."/>
            <person name="Alfaro M."/>
            <person name="Sun H."/>
            <person name="Tritt A."/>
            <person name="Yoshinaga Y."/>
            <person name="Zwiers L.-H."/>
            <person name="Turgeon B."/>
            <person name="Goodwin S."/>
            <person name="Spatafora J."/>
            <person name="Crous P."/>
            <person name="Grigoriev I."/>
        </authorList>
    </citation>
    <scope>NUCLEOTIDE SEQUENCE</scope>
    <source>
        <strain evidence="1">CBS 113818</strain>
    </source>
</reference>
<accession>A0A6A7AKA6</accession>
<keyword evidence="2" id="KW-1185">Reference proteome</keyword>
<gene>
    <name evidence="1" type="ORF">CC86DRAFT_9318</name>
</gene>
<evidence type="ECO:0000313" key="1">
    <source>
        <dbReference type="EMBL" id="KAF2833404.1"/>
    </source>
</evidence>
<evidence type="ECO:0000313" key="2">
    <source>
        <dbReference type="Proteomes" id="UP000799424"/>
    </source>
</evidence>